<feature type="non-terminal residue" evidence="2">
    <location>
        <position position="1"/>
    </location>
</feature>
<reference evidence="2 3" key="1">
    <citation type="submission" date="2024-05" db="EMBL/GenBank/DDBJ databases">
        <title>Genome sequencing and assembly of Indian major carp, Cirrhinus mrigala (Hamilton, 1822).</title>
        <authorList>
            <person name="Mohindra V."/>
            <person name="Chowdhury L.M."/>
            <person name="Lal K."/>
            <person name="Jena J.K."/>
        </authorList>
    </citation>
    <scope>NUCLEOTIDE SEQUENCE [LARGE SCALE GENOMIC DNA]</scope>
    <source>
        <strain evidence="2">CM1030</strain>
        <tissue evidence="2">Blood</tissue>
    </source>
</reference>
<feature type="compositionally biased region" description="Polar residues" evidence="1">
    <location>
        <begin position="20"/>
        <end position="29"/>
    </location>
</feature>
<gene>
    <name evidence="2" type="ORF">M9458_049951</name>
</gene>
<evidence type="ECO:0000313" key="2">
    <source>
        <dbReference type="EMBL" id="KAL0155688.1"/>
    </source>
</evidence>
<feature type="region of interest" description="Disordered" evidence="1">
    <location>
        <begin position="1"/>
        <end position="100"/>
    </location>
</feature>
<comment type="caution">
    <text evidence="2">The sequence shown here is derived from an EMBL/GenBank/DDBJ whole genome shotgun (WGS) entry which is preliminary data.</text>
</comment>
<accession>A0ABD0N5T6</accession>
<name>A0ABD0N5T6_CIRMR</name>
<feature type="compositionally biased region" description="Polar residues" evidence="1">
    <location>
        <begin position="54"/>
        <end position="66"/>
    </location>
</feature>
<evidence type="ECO:0000313" key="3">
    <source>
        <dbReference type="Proteomes" id="UP001529510"/>
    </source>
</evidence>
<feature type="compositionally biased region" description="Low complexity" evidence="1">
    <location>
        <begin position="39"/>
        <end position="53"/>
    </location>
</feature>
<evidence type="ECO:0000256" key="1">
    <source>
        <dbReference type="SAM" id="MobiDB-lite"/>
    </source>
</evidence>
<feature type="non-terminal residue" evidence="2">
    <location>
        <position position="100"/>
    </location>
</feature>
<feature type="compositionally biased region" description="Polar residues" evidence="1">
    <location>
        <begin position="1"/>
        <end position="10"/>
    </location>
</feature>
<organism evidence="2 3">
    <name type="scientific">Cirrhinus mrigala</name>
    <name type="common">Mrigala</name>
    <dbReference type="NCBI Taxonomy" id="683832"/>
    <lineage>
        <taxon>Eukaryota</taxon>
        <taxon>Metazoa</taxon>
        <taxon>Chordata</taxon>
        <taxon>Craniata</taxon>
        <taxon>Vertebrata</taxon>
        <taxon>Euteleostomi</taxon>
        <taxon>Actinopterygii</taxon>
        <taxon>Neopterygii</taxon>
        <taxon>Teleostei</taxon>
        <taxon>Ostariophysi</taxon>
        <taxon>Cypriniformes</taxon>
        <taxon>Cyprinidae</taxon>
        <taxon>Labeoninae</taxon>
        <taxon>Labeonini</taxon>
        <taxon>Cirrhinus</taxon>
    </lineage>
</organism>
<sequence>QTPPQHQGRSTLAAPRVLLRSNSDNNLNVNKLPLDRSRSPSPAASPLRSLSPRHPQQMQNSPNGTVKTMARGGRSARSRSPSLGRLGEGDARRQTPQRHS</sequence>
<dbReference type="EMBL" id="JAMKFB020000025">
    <property type="protein sequence ID" value="KAL0155688.1"/>
    <property type="molecule type" value="Genomic_DNA"/>
</dbReference>
<keyword evidence="3" id="KW-1185">Reference proteome</keyword>
<feature type="compositionally biased region" description="Low complexity" evidence="1">
    <location>
        <begin position="70"/>
        <end position="85"/>
    </location>
</feature>
<dbReference type="AlphaFoldDB" id="A0ABD0N5T6"/>
<protein>
    <submittedName>
        <fullName evidence="2">Uncharacterized protein</fullName>
    </submittedName>
</protein>
<proteinExistence type="predicted"/>
<dbReference type="Proteomes" id="UP001529510">
    <property type="component" value="Unassembled WGS sequence"/>
</dbReference>